<dbReference type="PANTHER" id="PTHR38248:SF2">
    <property type="entry name" value="FUNK1 11"/>
    <property type="match status" value="1"/>
</dbReference>
<accession>A0A8I2YIJ1</accession>
<dbReference type="Proteomes" id="UP000683000">
    <property type="component" value="Unassembled WGS sequence"/>
</dbReference>
<evidence type="ECO:0000313" key="4">
    <source>
        <dbReference type="Proteomes" id="UP000683000"/>
    </source>
</evidence>
<dbReference type="Gene3D" id="1.10.510.10">
    <property type="entry name" value="Transferase(Phosphotransferase) domain 1"/>
    <property type="match status" value="1"/>
</dbReference>
<feature type="region of interest" description="Disordered" evidence="1">
    <location>
        <begin position="646"/>
        <end position="692"/>
    </location>
</feature>
<name>A0A8I2YIJ1_9AGAM</name>
<dbReference type="InterPro" id="IPR011009">
    <property type="entry name" value="Kinase-like_dom_sf"/>
</dbReference>
<evidence type="ECO:0000259" key="2">
    <source>
        <dbReference type="Pfam" id="PF17667"/>
    </source>
</evidence>
<comment type="caution">
    <text evidence="3">The sequence shown here is derived from an EMBL/GenBank/DDBJ whole genome shotgun (WGS) entry which is preliminary data.</text>
</comment>
<feature type="compositionally biased region" description="Polar residues" evidence="1">
    <location>
        <begin position="664"/>
        <end position="675"/>
    </location>
</feature>
<dbReference type="PANTHER" id="PTHR38248">
    <property type="entry name" value="FUNK1 6"/>
    <property type="match status" value="1"/>
</dbReference>
<sequence length="692" mass="77301">MRPTLLKNLATGATQPATSTPHKRYLSTMAPYTTNAKYRVKEMTQMGKEMRDYMVGPMPAQRFLGEFFPTEKLEAYTETPFTPGTFRNTVACRNERLAYRSFVNSAEKLAPELAFVDSSGHSDSSHRTNFSLDVKPDVCVYSKGAGAVRSGPTDVSSVEIIVKFWWKKSNDPFCFLRRNKEGLQHKKFLRESKAALDTLAQITAYASAQLGSQFRAHCYSVLIVKKVARVVRWDRSGAIVTTPIAYNTEGELAEFMCRFSKAAPAMRGVDETVTIPPVSDASEAPKCLNLPDDVPMFQTEVCSLFSDENLRVIAPAPIAPHYSPPGRATRGFVAYYPARKKKVFLKDTWRVDVVGIEQEGDIYKLLPEKQVRNVPQCIAARLKSHRHYRLVLDDVGVKLMEFRSSRELVQAVSDALDAHEDAVKKSLVLHWDISPGNIIIVNGRGMLIDWDLCKLISSKEDGGPQRSTCTGTWQFMSGALVYFMDAQHTIEDDLESIFYVLLWVAIMYLPSTLTPARRTVFINHTFDPWPIGGCGGDYKIMFLKWPHILHTMRFTDGAGEVNREALKDLCIGLATKLAGRYSLGVDWKSCTSGPKATHDALSLLFGTALEAEGWPDGDRSSLQKLVLNTEDGHEAPYRVAKTDWETEVDCPKSTKRQRIGGNGDSSSNVTGGRVNTSEDEDEDDYITEPDSY</sequence>
<organism evidence="3 4">
    <name type="scientific">Boletus reticuloceps</name>
    <dbReference type="NCBI Taxonomy" id="495285"/>
    <lineage>
        <taxon>Eukaryota</taxon>
        <taxon>Fungi</taxon>
        <taxon>Dikarya</taxon>
        <taxon>Basidiomycota</taxon>
        <taxon>Agaricomycotina</taxon>
        <taxon>Agaricomycetes</taxon>
        <taxon>Agaricomycetidae</taxon>
        <taxon>Boletales</taxon>
        <taxon>Boletineae</taxon>
        <taxon>Boletaceae</taxon>
        <taxon>Boletoideae</taxon>
        <taxon>Boletus</taxon>
    </lineage>
</organism>
<evidence type="ECO:0000256" key="1">
    <source>
        <dbReference type="SAM" id="MobiDB-lite"/>
    </source>
</evidence>
<dbReference type="EMBL" id="JAGFBS010000024">
    <property type="protein sequence ID" value="KAG6372984.1"/>
    <property type="molecule type" value="Genomic_DNA"/>
</dbReference>
<proteinExistence type="predicted"/>
<dbReference type="Pfam" id="PF17667">
    <property type="entry name" value="Pkinase_fungal"/>
    <property type="match status" value="2"/>
</dbReference>
<dbReference type="OrthoDB" id="5592585at2759"/>
<dbReference type="SUPFAM" id="SSF56112">
    <property type="entry name" value="Protein kinase-like (PK-like)"/>
    <property type="match status" value="1"/>
</dbReference>
<feature type="domain" description="Fungal-type protein kinase" evidence="2">
    <location>
        <begin position="195"/>
        <end position="379"/>
    </location>
</feature>
<protein>
    <recommendedName>
        <fullName evidence="2">Fungal-type protein kinase domain-containing protein</fullName>
    </recommendedName>
</protein>
<dbReference type="AlphaFoldDB" id="A0A8I2YIJ1"/>
<reference evidence="3" key="1">
    <citation type="submission" date="2021-03" db="EMBL/GenBank/DDBJ databases">
        <title>Evolutionary innovations through gain and loss of genes in the ectomycorrhizal Boletales.</title>
        <authorList>
            <person name="Wu G."/>
            <person name="Miyauchi S."/>
            <person name="Morin E."/>
            <person name="Yang Z.-L."/>
            <person name="Xu J."/>
            <person name="Martin F.M."/>
        </authorList>
    </citation>
    <scope>NUCLEOTIDE SEQUENCE</scope>
    <source>
        <strain evidence="3">BR01</strain>
    </source>
</reference>
<feature type="domain" description="Fungal-type protein kinase" evidence="2">
    <location>
        <begin position="383"/>
        <end position="504"/>
    </location>
</feature>
<feature type="compositionally biased region" description="Acidic residues" evidence="1">
    <location>
        <begin position="677"/>
        <end position="692"/>
    </location>
</feature>
<gene>
    <name evidence="3" type="ORF">JVT61DRAFT_7031</name>
</gene>
<keyword evidence="4" id="KW-1185">Reference proteome</keyword>
<evidence type="ECO:0000313" key="3">
    <source>
        <dbReference type="EMBL" id="KAG6372984.1"/>
    </source>
</evidence>
<dbReference type="InterPro" id="IPR040976">
    <property type="entry name" value="Pkinase_fungal"/>
</dbReference>